<reference evidence="3 4" key="1">
    <citation type="submission" date="2017-10" db="EMBL/GenBank/DDBJ databases">
        <title>Comparative genomics in systemic dimorphic fungi from Ajellomycetaceae.</title>
        <authorList>
            <person name="Munoz J.F."/>
            <person name="Mcewen J.G."/>
            <person name="Clay O.K."/>
            <person name="Cuomo C.A."/>
        </authorList>
    </citation>
    <scope>NUCLEOTIDE SEQUENCE [LARGE SCALE GENOMIC DNA]</scope>
    <source>
        <strain evidence="3 4">UAMH7299</strain>
    </source>
</reference>
<evidence type="ECO:0000313" key="3">
    <source>
        <dbReference type="EMBL" id="PGH27136.1"/>
    </source>
</evidence>
<proteinExistence type="predicted"/>
<dbReference type="EMBL" id="PDNA01000009">
    <property type="protein sequence ID" value="PGH27136.1"/>
    <property type="molecule type" value="Genomic_DNA"/>
</dbReference>
<comment type="caution">
    <text evidence="3">The sequence shown here is derived from an EMBL/GenBank/DDBJ whole genome shotgun (WGS) entry which is preliminary data.</text>
</comment>
<evidence type="ECO:0000313" key="4">
    <source>
        <dbReference type="Proteomes" id="UP000224634"/>
    </source>
</evidence>
<evidence type="ECO:0000256" key="1">
    <source>
        <dbReference type="SAM" id="MobiDB-lite"/>
    </source>
</evidence>
<feature type="transmembrane region" description="Helical" evidence="2">
    <location>
        <begin position="105"/>
        <end position="126"/>
    </location>
</feature>
<name>A0A2B7YZM5_POLH7</name>
<keyword evidence="2" id="KW-1133">Transmembrane helix</keyword>
<feature type="compositionally biased region" description="Polar residues" evidence="1">
    <location>
        <begin position="41"/>
        <end position="58"/>
    </location>
</feature>
<evidence type="ECO:0000256" key="2">
    <source>
        <dbReference type="SAM" id="Phobius"/>
    </source>
</evidence>
<feature type="compositionally biased region" description="Polar residues" evidence="1">
    <location>
        <begin position="1"/>
        <end position="21"/>
    </location>
</feature>
<keyword evidence="2" id="KW-0812">Transmembrane</keyword>
<accession>A0A2B7YZM5</accession>
<keyword evidence="2" id="KW-0472">Membrane</keyword>
<dbReference type="Proteomes" id="UP000224634">
    <property type="component" value="Unassembled WGS sequence"/>
</dbReference>
<feature type="compositionally biased region" description="Low complexity" evidence="1">
    <location>
        <begin position="22"/>
        <end position="35"/>
    </location>
</feature>
<keyword evidence="4" id="KW-1185">Reference proteome</keyword>
<gene>
    <name evidence="3" type="ORF">AJ80_01092</name>
</gene>
<feature type="region of interest" description="Disordered" evidence="1">
    <location>
        <begin position="1"/>
        <end position="100"/>
    </location>
</feature>
<organism evidence="3 4">
    <name type="scientific">Polytolypa hystricis (strain UAMH7299)</name>
    <dbReference type="NCBI Taxonomy" id="1447883"/>
    <lineage>
        <taxon>Eukaryota</taxon>
        <taxon>Fungi</taxon>
        <taxon>Dikarya</taxon>
        <taxon>Ascomycota</taxon>
        <taxon>Pezizomycotina</taxon>
        <taxon>Eurotiomycetes</taxon>
        <taxon>Eurotiomycetidae</taxon>
        <taxon>Onygenales</taxon>
        <taxon>Onygenales incertae sedis</taxon>
        <taxon>Polytolypa</taxon>
    </lineage>
</organism>
<protein>
    <submittedName>
        <fullName evidence="3">Uncharacterized protein</fullName>
    </submittedName>
</protein>
<dbReference type="AlphaFoldDB" id="A0A2B7YZM5"/>
<sequence length="152" mass="16116">MDGTSRPTYATHSPYTGTQTLRNVTVVRSNSRTTTGPNPARDTSSPVRQTSLSKITTFSSLLRSTPSPRPQPAPGDQPKSPTSKPVDISDLGDHGPLPPAKAGRLSGIVGGTVVGASVGVVALFIVSRNIRRRKQRDVIALNLSIEEVSRFS</sequence>